<name>A0ABV3XYI0_9RHOB</name>
<dbReference type="InterPro" id="IPR037185">
    <property type="entry name" value="EmrE-like"/>
</dbReference>
<comment type="caution">
    <text evidence="3">The sequence shown here is derived from an EMBL/GenBank/DDBJ whole genome shotgun (WGS) entry which is preliminary data.</text>
</comment>
<feature type="transmembrane region" description="Helical" evidence="1">
    <location>
        <begin position="251"/>
        <end position="269"/>
    </location>
</feature>
<keyword evidence="1" id="KW-0812">Transmembrane</keyword>
<keyword evidence="1" id="KW-1133">Transmembrane helix</keyword>
<feature type="domain" description="EamA" evidence="2">
    <location>
        <begin position="190"/>
        <end position="314"/>
    </location>
</feature>
<gene>
    <name evidence="3" type="ORF">Ga0609869_002770</name>
</gene>
<evidence type="ECO:0000259" key="2">
    <source>
        <dbReference type="Pfam" id="PF00892"/>
    </source>
</evidence>
<organism evidence="3 4">
    <name type="scientific">Rhodovulum iodosum</name>
    <dbReference type="NCBI Taxonomy" id="68291"/>
    <lineage>
        <taxon>Bacteria</taxon>
        <taxon>Pseudomonadati</taxon>
        <taxon>Pseudomonadota</taxon>
        <taxon>Alphaproteobacteria</taxon>
        <taxon>Rhodobacterales</taxon>
        <taxon>Paracoccaceae</taxon>
        <taxon>Rhodovulum</taxon>
    </lineage>
</organism>
<dbReference type="InterPro" id="IPR000620">
    <property type="entry name" value="EamA_dom"/>
</dbReference>
<feature type="transmembrane region" description="Helical" evidence="1">
    <location>
        <begin position="166"/>
        <end position="184"/>
    </location>
</feature>
<feature type="transmembrane region" description="Helical" evidence="1">
    <location>
        <begin position="113"/>
        <end position="133"/>
    </location>
</feature>
<dbReference type="PANTHER" id="PTHR22911:SF103">
    <property type="entry name" value="BLR2811 PROTEIN"/>
    <property type="match status" value="1"/>
</dbReference>
<feature type="transmembrane region" description="Helical" evidence="1">
    <location>
        <begin position="219"/>
        <end position="239"/>
    </location>
</feature>
<feature type="transmembrane region" description="Helical" evidence="1">
    <location>
        <begin position="83"/>
        <end position="101"/>
    </location>
</feature>
<proteinExistence type="predicted"/>
<evidence type="ECO:0000313" key="3">
    <source>
        <dbReference type="EMBL" id="MEX5729417.1"/>
    </source>
</evidence>
<protein>
    <submittedName>
        <fullName evidence="3">Drug/metabolite transporter (DMT)-like permease</fullName>
    </submittedName>
</protein>
<feature type="transmembrane region" description="Helical" evidence="1">
    <location>
        <begin position="276"/>
        <end position="296"/>
    </location>
</feature>
<dbReference type="PANTHER" id="PTHR22911">
    <property type="entry name" value="ACYL-MALONYL CONDENSING ENZYME-RELATED"/>
    <property type="match status" value="1"/>
</dbReference>
<reference evidence="3 4" key="1">
    <citation type="submission" date="2024-06" db="EMBL/GenBank/DDBJ databases">
        <title>Genome of Rhodovulum iodosum, a marine photoferrotroph.</title>
        <authorList>
            <person name="Bianchini G."/>
            <person name="Nikeleit V."/>
            <person name="Kappler A."/>
            <person name="Bryce C."/>
            <person name="Sanchez-Baracaldo P."/>
        </authorList>
    </citation>
    <scope>NUCLEOTIDE SEQUENCE [LARGE SCALE GENOMIC DNA]</scope>
    <source>
        <strain evidence="3 4">UT/N1</strain>
    </source>
</reference>
<dbReference type="SUPFAM" id="SSF103481">
    <property type="entry name" value="Multidrug resistance efflux transporter EmrE"/>
    <property type="match status" value="2"/>
</dbReference>
<feature type="transmembrane region" description="Helical" evidence="1">
    <location>
        <begin position="302"/>
        <end position="320"/>
    </location>
</feature>
<keyword evidence="1" id="KW-0472">Membrane</keyword>
<dbReference type="Pfam" id="PF00892">
    <property type="entry name" value="EamA"/>
    <property type="match status" value="2"/>
</dbReference>
<sequence>MDDRRAAAGPARFLSPFACATVARDNPDTGGAAMAKAGGLVFAPSSNPTGIVLMALAMFFFASADTIAKFMTAGYHPMQIVGIRQLGLFVGALVYLSIKGLSKLRSRRPGLQFLRGVCATLSAALFVIALSFIPLTDAASIAFAAPFFVPILGYLLLGEPVGVRRWAAIVVGFIGTLIIIRPGFESFHPAYFLVVLAAFLFAARQVISRILGATEPTATTVLFTALTSVALLALVQPFVWRPVAAGDVWLFVLYAAAAGLGEFLVIKALEIAEAVVVAPLQYTMIFWTTGFSFFVFDAMPDTVTFAGAAIIIASGIYSLYREHLAHQRAVGPRGVDSK</sequence>
<feature type="transmembrane region" description="Helical" evidence="1">
    <location>
        <begin position="139"/>
        <end position="157"/>
    </location>
</feature>
<evidence type="ECO:0000256" key="1">
    <source>
        <dbReference type="SAM" id="Phobius"/>
    </source>
</evidence>
<feature type="domain" description="EamA" evidence="2">
    <location>
        <begin position="49"/>
        <end position="180"/>
    </location>
</feature>
<accession>A0ABV3XYI0</accession>
<dbReference type="RefSeq" id="WP_211336801.1">
    <property type="nucleotide sequence ID" value="NZ_JBEHHI010000002.1"/>
</dbReference>
<dbReference type="EMBL" id="JBEHHI010000002">
    <property type="protein sequence ID" value="MEX5729417.1"/>
    <property type="molecule type" value="Genomic_DNA"/>
</dbReference>
<evidence type="ECO:0000313" key="4">
    <source>
        <dbReference type="Proteomes" id="UP001560019"/>
    </source>
</evidence>
<feature type="transmembrane region" description="Helical" evidence="1">
    <location>
        <begin position="190"/>
        <end position="207"/>
    </location>
</feature>
<keyword evidence="4" id="KW-1185">Reference proteome</keyword>
<dbReference type="Proteomes" id="UP001560019">
    <property type="component" value="Unassembled WGS sequence"/>
</dbReference>